<evidence type="ECO:0000256" key="11">
    <source>
        <dbReference type="PROSITE-ProRule" id="PRU01379"/>
    </source>
</evidence>
<keyword evidence="14" id="KW-1185">Reference proteome</keyword>
<dbReference type="InterPro" id="IPR057246">
    <property type="entry name" value="CARBOXYPEPT_ZN_1"/>
</dbReference>
<dbReference type="GO" id="GO:0004181">
    <property type="term" value="F:metallocarboxypeptidase activity"/>
    <property type="evidence" value="ECO:0007669"/>
    <property type="project" value="InterPro"/>
</dbReference>
<evidence type="ECO:0000256" key="2">
    <source>
        <dbReference type="ARBA" id="ARBA00005988"/>
    </source>
</evidence>
<dbReference type="Gene3D" id="3.40.630.10">
    <property type="entry name" value="Zn peptidases"/>
    <property type="match status" value="1"/>
</dbReference>
<dbReference type="GO" id="GO:0005615">
    <property type="term" value="C:extracellular space"/>
    <property type="evidence" value="ECO:0007669"/>
    <property type="project" value="TreeGrafter"/>
</dbReference>
<dbReference type="PRINTS" id="PR00765">
    <property type="entry name" value="CRBOXYPTASEA"/>
</dbReference>
<reference evidence="13" key="1">
    <citation type="submission" date="2022-08" db="UniProtKB">
        <authorList>
            <consortium name="EnsemblMetazoa"/>
        </authorList>
    </citation>
    <scope>IDENTIFICATION</scope>
    <source>
        <strain evidence="13">05x7-T-G4-1.051#20</strain>
    </source>
</reference>
<dbReference type="Proteomes" id="UP000005408">
    <property type="component" value="Unassembled WGS sequence"/>
</dbReference>
<dbReference type="AlphaFoldDB" id="A0A8W8MFI4"/>
<keyword evidence="3" id="KW-0121">Carboxypeptidase</keyword>
<keyword evidence="8" id="KW-0862">Zinc</keyword>
<organism evidence="13 14">
    <name type="scientific">Magallana gigas</name>
    <name type="common">Pacific oyster</name>
    <name type="synonym">Crassostrea gigas</name>
    <dbReference type="NCBI Taxonomy" id="29159"/>
    <lineage>
        <taxon>Eukaryota</taxon>
        <taxon>Metazoa</taxon>
        <taxon>Spiralia</taxon>
        <taxon>Lophotrochozoa</taxon>
        <taxon>Mollusca</taxon>
        <taxon>Bivalvia</taxon>
        <taxon>Autobranchia</taxon>
        <taxon>Pteriomorphia</taxon>
        <taxon>Ostreida</taxon>
        <taxon>Ostreoidea</taxon>
        <taxon>Ostreidae</taxon>
        <taxon>Magallana</taxon>
    </lineage>
</organism>
<protein>
    <recommendedName>
        <fullName evidence="12">Peptidase M14 domain-containing protein</fullName>
    </recommendedName>
</protein>
<dbReference type="EnsemblMetazoa" id="G32763.1">
    <property type="protein sequence ID" value="G32763.1:cds"/>
    <property type="gene ID" value="G32763"/>
</dbReference>
<dbReference type="SUPFAM" id="SSF54897">
    <property type="entry name" value="Protease propeptides/inhibitors"/>
    <property type="match status" value="1"/>
</dbReference>
<dbReference type="PANTHER" id="PTHR11705">
    <property type="entry name" value="PROTEASE FAMILY M14 CARBOXYPEPTIDASE A,B"/>
    <property type="match status" value="1"/>
</dbReference>
<dbReference type="GO" id="GO:0008270">
    <property type="term" value="F:zinc ion binding"/>
    <property type="evidence" value="ECO:0007669"/>
    <property type="project" value="InterPro"/>
</dbReference>
<evidence type="ECO:0000256" key="5">
    <source>
        <dbReference type="ARBA" id="ARBA00022723"/>
    </source>
</evidence>
<dbReference type="FunFam" id="3.30.70.340:FF:000001">
    <property type="entry name" value="Carboxypeptidase A5"/>
    <property type="match status" value="1"/>
</dbReference>
<feature type="active site" description="Proton donor/acceptor" evidence="11">
    <location>
        <position position="372"/>
    </location>
</feature>
<dbReference type="PROSITE" id="PS00132">
    <property type="entry name" value="CARBOXYPEPT_ZN_1"/>
    <property type="match status" value="1"/>
</dbReference>
<evidence type="ECO:0000259" key="12">
    <source>
        <dbReference type="PROSITE" id="PS52035"/>
    </source>
</evidence>
<comment type="similarity">
    <text evidence="2 11">Belongs to the peptidase M14 family.</text>
</comment>
<dbReference type="InterPro" id="IPR000834">
    <property type="entry name" value="Peptidase_M14"/>
</dbReference>
<name>A0A8W8MFI4_MAGGI</name>
<dbReference type="InterPro" id="IPR036990">
    <property type="entry name" value="M14A-like_propep"/>
</dbReference>
<evidence type="ECO:0000256" key="10">
    <source>
        <dbReference type="ARBA" id="ARBA00023157"/>
    </source>
</evidence>
<evidence type="ECO:0000256" key="1">
    <source>
        <dbReference type="ARBA" id="ARBA00001947"/>
    </source>
</evidence>
<proteinExistence type="inferred from homology"/>
<comment type="cofactor">
    <cofactor evidence="1">
        <name>Zn(2+)</name>
        <dbReference type="ChEBI" id="CHEBI:29105"/>
    </cofactor>
</comment>
<keyword evidence="10" id="KW-1015">Disulfide bond</keyword>
<sequence>MLLCGYVLADPKRFDGHKVLHILPGSIEHLNNVLELKELLNLNIWRHPRMGNLSMDVHVEPHKLELVLTSLQQIGADVRVWIHDIQQLIDKEQKQTKKKDTGFNYFAYHRFSAIKKYLADVVTAANSMNNVSAQLTTIGYSFEFREIQMIKVSRNDGLSRPAIVIDGGIHAREWISPATVLYFIGQLVSGDEFDYSSKLLDKFDWYFIPLLNPDGYEYSHTTDRLWRKNRVNHGEKCIGVDINRNFGYMWNPVNNRSTNSCSDVYAGPFAFSEEESFALKMFILNNKDNITAYLTYHSYGQMWLYPWGYTSALPTDWQELDSAATVGTEALESLYGTPYLAGPTVQNFYSATGVSEDWAKGVANIKYSYTIELRDTGSFGFLLPQDEIEPNCRESWKALGEFALALAARERYKEIKDI</sequence>
<dbReference type="PROSITE" id="PS52035">
    <property type="entry name" value="PEPTIDASE_M14"/>
    <property type="match status" value="1"/>
</dbReference>
<dbReference type="Gene3D" id="3.30.70.340">
    <property type="entry name" value="Metallocarboxypeptidase-like"/>
    <property type="match status" value="1"/>
</dbReference>
<dbReference type="PANTHER" id="PTHR11705:SF91">
    <property type="entry name" value="FI01817P-RELATED"/>
    <property type="match status" value="1"/>
</dbReference>
<dbReference type="Pfam" id="PF02244">
    <property type="entry name" value="Propep_M14"/>
    <property type="match status" value="1"/>
</dbReference>
<evidence type="ECO:0000313" key="14">
    <source>
        <dbReference type="Proteomes" id="UP000005408"/>
    </source>
</evidence>
<accession>A0A8W8MFI4</accession>
<dbReference type="Pfam" id="PF00246">
    <property type="entry name" value="Peptidase_M14"/>
    <property type="match status" value="1"/>
</dbReference>
<feature type="domain" description="Peptidase M14" evidence="12">
    <location>
        <begin position="107"/>
        <end position="406"/>
    </location>
</feature>
<keyword evidence="5" id="KW-0479">Metal-binding</keyword>
<evidence type="ECO:0000256" key="7">
    <source>
        <dbReference type="ARBA" id="ARBA00022801"/>
    </source>
</evidence>
<evidence type="ECO:0000256" key="8">
    <source>
        <dbReference type="ARBA" id="ARBA00022833"/>
    </source>
</evidence>
<evidence type="ECO:0000313" key="13">
    <source>
        <dbReference type="EnsemblMetazoa" id="G32763.1:cds"/>
    </source>
</evidence>
<keyword evidence="7" id="KW-0378">Hydrolase</keyword>
<evidence type="ECO:0000256" key="4">
    <source>
        <dbReference type="ARBA" id="ARBA00022670"/>
    </source>
</evidence>
<evidence type="ECO:0000256" key="6">
    <source>
        <dbReference type="ARBA" id="ARBA00022729"/>
    </source>
</evidence>
<dbReference type="CDD" id="cd03860">
    <property type="entry name" value="M14_CP_A-B_like"/>
    <property type="match status" value="1"/>
</dbReference>
<keyword evidence="9" id="KW-0482">Metalloprotease</keyword>
<dbReference type="SMART" id="SM00631">
    <property type="entry name" value="Zn_pept"/>
    <property type="match status" value="1"/>
</dbReference>
<keyword evidence="6" id="KW-0732">Signal</keyword>
<keyword evidence="4" id="KW-0645">Protease</keyword>
<dbReference type="FunFam" id="3.40.630.10:FF:000001">
    <property type="entry name" value="Carboxypeptidase B"/>
    <property type="match status" value="1"/>
</dbReference>
<dbReference type="GO" id="GO:0006508">
    <property type="term" value="P:proteolysis"/>
    <property type="evidence" value="ECO:0007669"/>
    <property type="project" value="UniProtKB-KW"/>
</dbReference>
<evidence type="ECO:0000256" key="3">
    <source>
        <dbReference type="ARBA" id="ARBA00022645"/>
    </source>
</evidence>
<dbReference type="InterPro" id="IPR003146">
    <property type="entry name" value="M14A_act_pep"/>
</dbReference>
<dbReference type="SUPFAM" id="SSF53187">
    <property type="entry name" value="Zn-dependent exopeptidases"/>
    <property type="match status" value="1"/>
</dbReference>
<evidence type="ECO:0000256" key="9">
    <source>
        <dbReference type="ARBA" id="ARBA00023049"/>
    </source>
</evidence>